<protein>
    <submittedName>
        <fullName evidence="1">Uncharacterized protein</fullName>
    </submittedName>
</protein>
<dbReference type="EMBL" id="MNCJ02000317">
    <property type="protein sequence ID" value="KAF5819373.1"/>
    <property type="molecule type" value="Genomic_DNA"/>
</dbReference>
<accession>A0A9K3JPJ5</accession>
<gene>
    <name evidence="1" type="ORF">HanXRQr2_Chr02g0076861</name>
</gene>
<name>A0A9K3JPJ5_HELAN</name>
<reference evidence="1" key="2">
    <citation type="submission" date="2020-06" db="EMBL/GenBank/DDBJ databases">
        <title>Helianthus annuus Genome sequencing and assembly Release 2.</title>
        <authorList>
            <person name="Gouzy J."/>
            <person name="Langlade N."/>
            <person name="Munos S."/>
        </authorList>
    </citation>
    <scope>NUCLEOTIDE SEQUENCE</scope>
    <source>
        <tissue evidence="1">Leaves</tissue>
    </source>
</reference>
<dbReference type="AlphaFoldDB" id="A0A9K3JPJ5"/>
<dbReference type="Proteomes" id="UP000215914">
    <property type="component" value="Unassembled WGS sequence"/>
</dbReference>
<sequence>MSLWNVNEGIPTEDIAVATSQLVDWFPRLKPIELKRLDNNELWVLRMMLTSPDRKARPVLREKSGEDAVGLWRMFDPTFKGKVELVPCGEREGFILEIVGNFRVPNRVALSAALPQGKGII</sequence>
<comment type="caution">
    <text evidence="1">The sequence shown here is derived from an EMBL/GenBank/DDBJ whole genome shotgun (WGS) entry which is preliminary data.</text>
</comment>
<keyword evidence="2" id="KW-1185">Reference proteome</keyword>
<dbReference type="Gramene" id="mRNA:HanXRQr2_Chr02g0076861">
    <property type="protein sequence ID" value="mRNA:HanXRQr2_Chr02g0076861"/>
    <property type="gene ID" value="HanXRQr2_Chr02g0076861"/>
</dbReference>
<proteinExistence type="predicted"/>
<organism evidence="1 2">
    <name type="scientific">Helianthus annuus</name>
    <name type="common">Common sunflower</name>
    <dbReference type="NCBI Taxonomy" id="4232"/>
    <lineage>
        <taxon>Eukaryota</taxon>
        <taxon>Viridiplantae</taxon>
        <taxon>Streptophyta</taxon>
        <taxon>Embryophyta</taxon>
        <taxon>Tracheophyta</taxon>
        <taxon>Spermatophyta</taxon>
        <taxon>Magnoliopsida</taxon>
        <taxon>eudicotyledons</taxon>
        <taxon>Gunneridae</taxon>
        <taxon>Pentapetalae</taxon>
        <taxon>asterids</taxon>
        <taxon>campanulids</taxon>
        <taxon>Asterales</taxon>
        <taxon>Asteraceae</taxon>
        <taxon>Asteroideae</taxon>
        <taxon>Heliantheae alliance</taxon>
        <taxon>Heliantheae</taxon>
        <taxon>Helianthus</taxon>
    </lineage>
</organism>
<reference evidence="1" key="1">
    <citation type="journal article" date="2017" name="Nature">
        <title>The sunflower genome provides insights into oil metabolism, flowering and Asterid evolution.</title>
        <authorList>
            <person name="Badouin H."/>
            <person name="Gouzy J."/>
            <person name="Grassa C.J."/>
            <person name="Murat F."/>
            <person name="Staton S.E."/>
            <person name="Cottret L."/>
            <person name="Lelandais-Briere C."/>
            <person name="Owens G.L."/>
            <person name="Carrere S."/>
            <person name="Mayjonade B."/>
            <person name="Legrand L."/>
            <person name="Gill N."/>
            <person name="Kane N.C."/>
            <person name="Bowers J.E."/>
            <person name="Hubner S."/>
            <person name="Bellec A."/>
            <person name="Berard A."/>
            <person name="Berges H."/>
            <person name="Blanchet N."/>
            <person name="Boniface M.C."/>
            <person name="Brunel D."/>
            <person name="Catrice O."/>
            <person name="Chaidir N."/>
            <person name="Claudel C."/>
            <person name="Donnadieu C."/>
            <person name="Faraut T."/>
            <person name="Fievet G."/>
            <person name="Helmstetter N."/>
            <person name="King M."/>
            <person name="Knapp S.J."/>
            <person name="Lai Z."/>
            <person name="Le Paslier M.C."/>
            <person name="Lippi Y."/>
            <person name="Lorenzon L."/>
            <person name="Mandel J.R."/>
            <person name="Marage G."/>
            <person name="Marchand G."/>
            <person name="Marquand E."/>
            <person name="Bret-Mestries E."/>
            <person name="Morien E."/>
            <person name="Nambeesan S."/>
            <person name="Nguyen T."/>
            <person name="Pegot-Espagnet P."/>
            <person name="Pouilly N."/>
            <person name="Raftis F."/>
            <person name="Sallet E."/>
            <person name="Schiex T."/>
            <person name="Thomas J."/>
            <person name="Vandecasteele C."/>
            <person name="Vares D."/>
            <person name="Vear F."/>
            <person name="Vautrin S."/>
            <person name="Crespi M."/>
            <person name="Mangin B."/>
            <person name="Burke J.M."/>
            <person name="Salse J."/>
            <person name="Munos S."/>
            <person name="Vincourt P."/>
            <person name="Rieseberg L.H."/>
            <person name="Langlade N.B."/>
        </authorList>
    </citation>
    <scope>NUCLEOTIDE SEQUENCE</scope>
    <source>
        <tissue evidence="1">Leaves</tissue>
    </source>
</reference>
<evidence type="ECO:0000313" key="2">
    <source>
        <dbReference type="Proteomes" id="UP000215914"/>
    </source>
</evidence>
<evidence type="ECO:0000313" key="1">
    <source>
        <dbReference type="EMBL" id="KAF5819373.1"/>
    </source>
</evidence>